<dbReference type="AlphaFoldDB" id="A0A8J7WC80"/>
<evidence type="ECO:0000259" key="3">
    <source>
        <dbReference type="Pfam" id="PF00685"/>
    </source>
</evidence>
<organism evidence="4 5">
    <name type="scientific">Thetidibacter halocola</name>
    <dbReference type="NCBI Taxonomy" id="2827239"/>
    <lineage>
        <taxon>Bacteria</taxon>
        <taxon>Pseudomonadati</taxon>
        <taxon>Pseudomonadota</taxon>
        <taxon>Alphaproteobacteria</taxon>
        <taxon>Rhodobacterales</taxon>
        <taxon>Roseobacteraceae</taxon>
        <taxon>Thetidibacter</taxon>
    </lineage>
</organism>
<keyword evidence="2" id="KW-0325">Glycoprotein</keyword>
<sequence>MRLPDFLVVGAQKGGTTSLFVLLSKHPQLFLPGRKELQFFSSPMLYPKGLEWYSQEFFSTCPKDRLAGEVSPQYMYSTEIARRVHDALPDARIIAILRDPIDRAWSHYQMTCRRQQETRAPEAAMAAALATDETDTDAPETARYLQFSDYERVLSEYLRLYGRDRLLILFQEDLDKRPEAVMRQVCAFLGIDEVIPENVNVRVHQSGEVRFKLLSRLVKGDNIARRVLRAFVPRKLRPTIVFWTEMFNIRPVKKDGVPDSLRHDFGAFARRQAAFLEREFGLVPPWPSASDADADAGRP</sequence>
<dbReference type="Pfam" id="PF00685">
    <property type="entry name" value="Sulfotransfer_1"/>
    <property type="match status" value="1"/>
</dbReference>
<dbReference type="Gene3D" id="3.40.50.300">
    <property type="entry name" value="P-loop containing nucleotide triphosphate hydrolases"/>
    <property type="match status" value="1"/>
</dbReference>
<dbReference type="PANTHER" id="PTHR10605">
    <property type="entry name" value="HEPARAN SULFATE SULFOTRANSFERASE"/>
    <property type="match status" value="1"/>
</dbReference>
<dbReference type="Proteomes" id="UP000681356">
    <property type="component" value="Unassembled WGS sequence"/>
</dbReference>
<dbReference type="PANTHER" id="PTHR10605:SF56">
    <property type="entry name" value="BIFUNCTIONAL HEPARAN SULFATE N-DEACETYLASE_N-SULFOTRANSFERASE"/>
    <property type="match status" value="1"/>
</dbReference>
<evidence type="ECO:0000313" key="5">
    <source>
        <dbReference type="Proteomes" id="UP000681356"/>
    </source>
</evidence>
<protein>
    <submittedName>
        <fullName evidence="4">Sulfotransferase</fullName>
    </submittedName>
</protein>
<dbReference type="InterPro" id="IPR037359">
    <property type="entry name" value="NST/OST"/>
</dbReference>
<dbReference type="GO" id="GO:0008146">
    <property type="term" value="F:sulfotransferase activity"/>
    <property type="evidence" value="ECO:0007669"/>
    <property type="project" value="InterPro"/>
</dbReference>
<name>A0A8J7WC80_9RHOB</name>
<proteinExistence type="predicted"/>
<keyword evidence="1" id="KW-0808">Transferase</keyword>
<accession>A0A8J7WC80</accession>
<comment type="caution">
    <text evidence="4">The sequence shown here is derived from an EMBL/GenBank/DDBJ whole genome shotgun (WGS) entry which is preliminary data.</text>
</comment>
<dbReference type="InterPro" id="IPR000863">
    <property type="entry name" value="Sulfotransferase_dom"/>
</dbReference>
<dbReference type="RefSeq" id="WP_212536879.1">
    <property type="nucleotide sequence ID" value="NZ_JAGTUU010000004.1"/>
</dbReference>
<dbReference type="EMBL" id="JAGTUU010000004">
    <property type="protein sequence ID" value="MBS0124930.1"/>
    <property type="molecule type" value="Genomic_DNA"/>
</dbReference>
<evidence type="ECO:0000256" key="2">
    <source>
        <dbReference type="ARBA" id="ARBA00023180"/>
    </source>
</evidence>
<evidence type="ECO:0000313" key="4">
    <source>
        <dbReference type="EMBL" id="MBS0124930.1"/>
    </source>
</evidence>
<reference evidence="4" key="1">
    <citation type="submission" date="2021-04" db="EMBL/GenBank/DDBJ databases">
        <authorList>
            <person name="Yoon J."/>
        </authorList>
    </citation>
    <scope>NUCLEOTIDE SEQUENCE</scope>
    <source>
        <strain evidence="4">KMU-90</strain>
    </source>
</reference>
<gene>
    <name evidence="4" type="ORF">KB874_12555</name>
</gene>
<feature type="domain" description="Sulfotransferase" evidence="3">
    <location>
        <begin position="4"/>
        <end position="195"/>
    </location>
</feature>
<dbReference type="InterPro" id="IPR027417">
    <property type="entry name" value="P-loop_NTPase"/>
</dbReference>
<keyword evidence="5" id="KW-1185">Reference proteome</keyword>
<evidence type="ECO:0000256" key="1">
    <source>
        <dbReference type="ARBA" id="ARBA00022679"/>
    </source>
</evidence>
<dbReference type="SUPFAM" id="SSF52540">
    <property type="entry name" value="P-loop containing nucleoside triphosphate hydrolases"/>
    <property type="match status" value="1"/>
</dbReference>